<comment type="similarity">
    <text evidence="1">Belongs to the CCDC124 family.</text>
</comment>
<evidence type="ECO:0000256" key="1">
    <source>
        <dbReference type="ARBA" id="ARBA00008296"/>
    </source>
</evidence>
<evidence type="ECO:0000256" key="2">
    <source>
        <dbReference type="ARBA" id="ARBA00023054"/>
    </source>
</evidence>
<dbReference type="Pfam" id="PF06244">
    <property type="entry name" value="Ccdc124"/>
    <property type="match status" value="1"/>
</dbReference>
<dbReference type="InterPro" id="IPR054414">
    <property type="entry name" value="Ccdc124/Oxs1_C"/>
</dbReference>
<dbReference type="OrthoDB" id="76412at2759"/>
<feature type="region of interest" description="Disordered" evidence="3">
    <location>
        <begin position="1"/>
        <end position="93"/>
    </location>
</feature>
<reference evidence="5 6" key="1">
    <citation type="journal article" date="2009" name="Science">
        <title>Green evolution and dynamic adaptations revealed by genomes of the marine picoeukaryotes Micromonas.</title>
        <authorList>
            <person name="Worden A.Z."/>
            <person name="Lee J.H."/>
            <person name="Mock T."/>
            <person name="Rouze P."/>
            <person name="Simmons M.P."/>
            <person name="Aerts A.L."/>
            <person name="Allen A.E."/>
            <person name="Cuvelier M.L."/>
            <person name="Derelle E."/>
            <person name="Everett M.V."/>
            <person name="Foulon E."/>
            <person name="Grimwood J."/>
            <person name="Gundlach H."/>
            <person name="Henrissat B."/>
            <person name="Napoli C."/>
            <person name="McDonald S.M."/>
            <person name="Parker M.S."/>
            <person name="Rombauts S."/>
            <person name="Salamov A."/>
            <person name="Von Dassow P."/>
            <person name="Badger J.H."/>
            <person name="Coutinho P.M."/>
            <person name="Demir E."/>
            <person name="Dubchak I."/>
            <person name="Gentemann C."/>
            <person name="Eikrem W."/>
            <person name="Gready J.E."/>
            <person name="John U."/>
            <person name="Lanier W."/>
            <person name="Lindquist E.A."/>
            <person name="Lucas S."/>
            <person name="Mayer K.F."/>
            <person name="Moreau H."/>
            <person name="Not F."/>
            <person name="Otillar R."/>
            <person name="Panaud O."/>
            <person name="Pangilinan J."/>
            <person name="Paulsen I."/>
            <person name="Piegu B."/>
            <person name="Poliakov A."/>
            <person name="Robbens S."/>
            <person name="Schmutz J."/>
            <person name="Toulza E."/>
            <person name="Wyss T."/>
            <person name="Zelensky A."/>
            <person name="Zhou K."/>
            <person name="Armbrust E.V."/>
            <person name="Bhattacharya D."/>
            <person name="Goodenough U.W."/>
            <person name="Van de Peer Y."/>
            <person name="Grigoriev I.V."/>
        </authorList>
    </citation>
    <scope>NUCLEOTIDE SEQUENCE [LARGE SCALE GENOMIC DNA]</scope>
    <source>
        <strain evidence="6">RCC299 / NOUM17</strain>
    </source>
</reference>
<feature type="domain" description="Coiled-coil" evidence="4">
    <location>
        <begin position="139"/>
        <end position="216"/>
    </location>
</feature>
<feature type="compositionally biased region" description="Low complexity" evidence="3">
    <location>
        <begin position="35"/>
        <end position="46"/>
    </location>
</feature>
<proteinExistence type="inferred from homology"/>
<evidence type="ECO:0000313" key="5">
    <source>
        <dbReference type="EMBL" id="ACO60642.1"/>
    </source>
</evidence>
<name>C1DZF4_MICCC</name>
<dbReference type="AlphaFoldDB" id="C1DZF4"/>
<dbReference type="PANTHER" id="PTHR21680">
    <property type="entry name" value="COILED-COIL DOMAIN-CONTAINING PROTEIN 124"/>
    <property type="match status" value="1"/>
</dbReference>
<organism evidence="5 6">
    <name type="scientific">Micromonas commoda (strain RCC299 / NOUM17 / CCMP2709)</name>
    <name type="common">Picoplanktonic green alga</name>
    <dbReference type="NCBI Taxonomy" id="296587"/>
    <lineage>
        <taxon>Eukaryota</taxon>
        <taxon>Viridiplantae</taxon>
        <taxon>Chlorophyta</taxon>
        <taxon>Mamiellophyceae</taxon>
        <taxon>Mamiellales</taxon>
        <taxon>Mamiellaceae</taxon>
        <taxon>Micromonas</taxon>
    </lineage>
</organism>
<evidence type="ECO:0000256" key="3">
    <source>
        <dbReference type="SAM" id="MobiDB-lite"/>
    </source>
</evidence>
<feature type="compositionally biased region" description="Basic and acidic residues" evidence="3">
    <location>
        <begin position="8"/>
        <end position="18"/>
    </location>
</feature>
<dbReference type="PANTHER" id="PTHR21680:SF0">
    <property type="entry name" value="COILED-COIL DOMAIN-CONTAINING PROTEIN 124"/>
    <property type="match status" value="1"/>
</dbReference>
<gene>
    <name evidence="5" type="ORF">MICPUN_56557</name>
</gene>
<dbReference type="InParanoid" id="C1DZF4"/>
<dbReference type="GO" id="GO:0003713">
    <property type="term" value="F:transcription coactivator activity"/>
    <property type="evidence" value="ECO:0007669"/>
    <property type="project" value="TreeGrafter"/>
</dbReference>
<keyword evidence="2" id="KW-0175">Coiled coil</keyword>
<protein>
    <recommendedName>
        <fullName evidence="4">Coiled-coil domain-containing protein</fullName>
    </recommendedName>
</protein>
<dbReference type="InterPro" id="IPR010422">
    <property type="entry name" value="Ccdc124/Oxs1"/>
</dbReference>
<feature type="compositionally biased region" description="Basic and acidic residues" evidence="3">
    <location>
        <begin position="61"/>
        <end position="74"/>
    </location>
</feature>
<dbReference type="KEGG" id="mis:MICPUN_56557"/>
<evidence type="ECO:0000313" key="6">
    <source>
        <dbReference type="Proteomes" id="UP000002009"/>
    </source>
</evidence>
<accession>C1DZF4</accession>
<dbReference type="GO" id="GO:0006366">
    <property type="term" value="P:transcription by RNA polymerase II"/>
    <property type="evidence" value="ECO:0007669"/>
    <property type="project" value="TreeGrafter"/>
</dbReference>
<dbReference type="GeneID" id="8240579"/>
<dbReference type="eggNOG" id="KOG3223">
    <property type="taxonomic scope" value="Eukaryota"/>
</dbReference>
<dbReference type="EMBL" id="CP001323">
    <property type="protein sequence ID" value="ACO60642.1"/>
    <property type="molecule type" value="Genomic_DNA"/>
</dbReference>
<dbReference type="GO" id="GO:0005634">
    <property type="term" value="C:nucleus"/>
    <property type="evidence" value="ECO:0007669"/>
    <property type="project" value="TreeGrafter"/>
</dbReference>
<dbReference type="OMA" id="MANENHQ"/>
<dbReference type="STRING" id="296587.C1DZF4"/>
<sequence>MGGTAGQRRAEKAERENAKAAAAASSKKQAEDDAYWAAAGDGAKSKAAARREASDAAADEAAAKRAEAKRLAKLEEEEMANMGKPKNAAPKKMTRAELEAYKNMSAKDRLKMKFAAQKAAARTVDEDEYSSMVDVKNENKTDKIDASGIDAAVDAMGALGVGGAAPVLTTNHKAAFKAFEERELPRLKEERPGLKMSQYNEALSKMWKKDPTNPANFAPPGK</sequence>
<dbReference type="Proteomes" id="UP000002009">
    <property type="component" value="Chromosome 2"/>
</dbReference>
<keyword evidence="6" id="KW-1185">Reference proteome</keyword>
<dbReference type="RefSeq" id="XP_002499383.1">
    <property type="nucleotide sequence ID" value="XM_002499338.1"/>
</dbReference>
<evidence type="ECO:0000259" key="4">
    <source>
        <dbReference type="Pfam" id="PF06244"/>
    </source>
</evidence>